<reference evidence="2 3" key="1">
    <citation type="journal article" date="2013" name="Environ. Microbiol.">
        <title>Chloride and organic osmolytes: a hybrid strategy to cope with elevated salinities by the moderately halophilic, chloride-dependent bacterium Halobacillus halophilus.</title>
        <authorList>
            <person name="Saum S.H."/>
            <person name="Pfeiffer F."/>
            <person name="Palm P."/>
            <person name="Rampp M."/>
            <person name="Schuster S.C."/>
            <person name="Muller V."/>
            <person name="Oesterhelt D."/>
        </authorList>
    </citation>
    <scope>NUCLEOTIDE SEQUENCE [LARGE SCALE GENOMIC DNA]</scope>
    <source>
        <strain evidence="3">ATCC 35676 / DSM 2266 / JCM 20832 / KCTC 3685 / LMG 17431 / NBRC 102448 / NCIMB 2269</strain>
    </source>
</reference>
<dbReference type="EMBL" id="HE717023">
    <property type="protein sequence ID" value="CCG45119.1"/>
    <property type="molecule type" value="Genomic_DNA"/>
</dbReference>
<dbReference type="InterPro" id="IPR024419">
    <property type="entry name" value="YvrJ"/>
</dbReference>
<dbReference type="KEGG" id="hhd:HBHAL_2771"/>
<evidence type="ECO:0008006" key="4">
    <source>
        <dbReference type="Google" id="ProtNLM"/>
    </source>
</evidence>
<keyword evidence="1" id="KW-0472">Membrane</keyword>
<name>I0JLU9_HALH3</name>
<sequence length="50" mass="5885">MNRVETWLPFITDVGFPIAVTFYLLHRVEGKLDLLIETLHQLPEKIYSVK</sequence>
<keyword evidence="1" id="KW-1133">Transmembrane helix</keyword>
<gene>
    <name evidence="2" type="ordered locus">HBHAL_2771</name>
</gene>
<dbReference type="HOGENOM" id="CLU_198854_5_0_9"/>
<evidence type="ECO:0000313" key="2">
    <source>
        <dbReference type="EMBL" id="CCG45119.1"/>
    </source>
</evidence>
<evidence type="ECO:0000256" key="1">
    <source>
        <dbReference type="SAM" id="Phobius"/>
    </source>
</evidence>
<dbReference type="STRING" id="866895.HBHAL_2771"/>
<evidence type="ECO:0000313" key="3">
    <source>
        <dbReference type="Proteomes" id="UP000007397"/>
    </source>
</evidence>
<proteinExistence type="predicted"/>
<dbReference type="AlphaFoldDB" id="I0JLU9"/>
<keyword evidence="1" id="KW-0812">Transmembrane</keyword>
<accession>I0JLU9</accession>
<protein>
    <recommendedName>
        <fullName evidence="4">YvrJ family protein</fullName>
    </recommendedName>
</protein>
<organism evidence="2 3">
    <name type="scientific">Halobacillus halophilus (strain ATCC 35676 / DSM 2266 / JCM 20832 / KCTC 3685 / LMG 17431 / NBRC 102448 / NCIMB 2269)</name>
    <name type="common">Sporosarcina halophila</name>
    <dbReference type="NCBI Taxonomy" id="866895"/>
    <lineage>
        <taxon>Bacteria</taxon>
        <taxon>Bacillati</taxon>
        <taxon>Bacillota</taxon>
        <taxon>Bacilli</taxon>
        <taxon>Bacillales</taxon>
        <taxon>Bacillaceae</taxon>
        <taxon>Halobacillus</taxon>
    </lineage>
</organism>
<dbReference type="eggNOG" id="ENOG5033A90">
    <property type="taxonomic scope" value="Bacteria"/>
</dbReference>
<dbReference type="Proteomes" id="UP000007397">
    <property type="component" value="Chromosome"/>
</dbReference>
<dbReference type="Pfam" id="PF12841">
    <property type="entry name" value="YvrJ"/>
    <property type="match status" value="1"/>
</dbReference>
<dbReference type="PATRIC" id="fig|866895.3.peg.1789"/>
<feature type="transmembrane region" description="Helical" evidence="1">
    <location>
        <begin position="6"/>
        <end position="25"/>
    </location>
</feature>
<keyword evidence="3" id="KW-1185">Reference proteome</keyword>